<dbReference type="Proteomes" id="UP001146120">
    <property type="component" value="Unassembled WGS sequence"/>
</dbReference>
<name>A0AAV2YGN4_9STRA</name>
<gene>
    <name evidence="1" type="ORF">N0F65_001070</name>
</gene>
<dbReference type="AlphaFoldDB" id="A0AAV2YGN4"/>
<protein>
    <submittedName>
        <fullName evidence="1">Uncharacterized protein</fullName>
    </submittedName>
</protein>
<accession>A0AAV2YGN4</accession>
<evidence type="ECO:0000313" key="1">
    <source>
        <dbReference type="EMBL" id="DAZ94220.1"/>
    </source>
</evidence>
<sequence>MSLDMNTATLSAFERMKDCIAATVELAHRATVCMFTDVDGVGRSLKLNAGQTISMSSNNPISSARVPVVPLVVYS</sequence>
<comment type="caution">
    <text evidence="1">The sequence shown here is derived from an EMBL/GenBank/DDBJ whole genome shotgun (WGS) entry which is preliminary data.</text>
</comment>
<reference evidence="1" key="1">
    <citation type="submission" date="2022-11" db="EMBL/GenBank/DDBJ databases">
        <authorList>
            <person name="Morgan W.R."/>
            <person name="Tartar A."/>
        </authorList>
    </citation>
    <scope>NUCLEOTIDE SEQUENCE</scope>
    <source>
        <strain evidence="1">ARSEF 373</strain>
    </source>
</reference>
<dbReference type="EMBL" id="DAKRPA010000262">
    <property type="protein sequence ID" value="DAZ94220.1"/>
    <property type="molecule type" value="Genomic_DNA"/>
</dbReference>
<organism evidence="1 2">
    <name type="scientific">Lagenidium giganteum</name>
    <dbReference type="NCBI Taxonomy" id="4803"/>
    <lineage>
        <taxon>Eukaryota</taxon>
        <taxon>Sar</taxon>
        <taxon>Stramenopiles</taxon>
        <taxon>Oomycota</taxon>
        <taxon>Peronosporomycetes</taxon>
        <taxon>Pythiales</taxon>
        <taxon>Pythiaceae</taxon>
    </lineage>
</organism>
<keyword evidence="2" id="KW-1185">Reference proteome</keyword>
<proteinExistence type="predicted"/>
<reference evidence="1" key="2">
    <citation type="journal article" date="2023" name="Microbiol Resour">
        <title>Decontamination and Annotation of the Draft Genome Sequence of the Oomycete Lagenidium giganteum ARSEF 373.</title>
        <authorList>
            <person name="Morgan W.R."/>
            <person name="Tartar A."/>
        </authorList>
    </citation>
    <scope>NUCLEOTIDE SEQUENCE</scope>
    <source>
        <strain evidence="1">ARSEF 373</strain>
    </source>
</reference>
<evidence type="ECO:0000313" key="2">
    <source>
        <dbReference type="Proteomes" id="UP001146120"/>
    </source>
</evidence>